<gene>
    <name evidence="10" type="ORF">SDC9_107586</name>
</gene>
<dbReference type="EMBL" id="VSSQ01017956">
    <property type="protein sequence ID" value="MPM60734.1"/>
    <property type="molecule type" value="Genomic_DNA"/>
</dbReference>
<evidence type="ECO:0000256" key="8">
    <source>
        <dbReference type="SAM" id="Phobius"/>
    </source>
</evidence>
<comment type="caution">
    <text evidence="10">The sequence shown here is derived from an EMBL/GenBank/DDBJ whole genome shotgun (WGS) entry which is preliminary data.</text>
</comment>
<reference evidence="10" key="1">
    <citation type="submission" date="2019-08" db="EMBL/GenBank/DDBJ databases">
        <authorList>
            <person name="Kucharzyk K."/>
            <person name="Murdoch R.W."/>
            <person name="Higgins S."/>
            <person name="Loffler F."/>
        </authorList>
    </citation>
    <scope>NUCLEOTIDE SEQUENCE</scope>
</reference>
<sequence>MPTLILSGMIFPIDNMPEPLQWASSVVPARWYIAAVKKVMIEGLGFTHVAKEVGILAGMVVFLIGASIAKIKNRL</sequence>
<evidence type="ECO:0000256" key="2">
    <source>
        <dbReference type="ARBA" id="ARBA00007783"/>
    </source>
</evidence>
<dbReference type="PANTHER" id="PTHR30294">
    <property type="entry name" value="MEMBRANE COMPONENT OF ABC TRANSPORTER YHHJ-RELATED"/>
    <property type="match status" value="1"/>
</dbReference>
<keyword evidence="7 8" id="KW-0472">Membrane</keyword>
<evidence type="ECO:0000313" key="10">
    <source>
        <dbReference type="EMBL" id="MPM60734.1"/>
    </source>
</evidence>
<feature type="transmembrane region" description="Helical" evidence="8">
    <location>
        <begin position="53"/>
        <end position="71"/>
    </location>
</feature>
<dbReference type="InterPro" id="IPR047817">
    <property type="entry name" value="ABC2_TM_bact-type"/>
</dbReference>
<feature type="domain" description="ABC transmembrane type-2" evidence="9">
    <location>
        <begin position="1"/>
        <end position="74"/>
    </location>
</feature>
<dbReference type="InterPro" id="IPR013525">
    <property type="entry name" value="ABC2_TM"/>
</dbReference>
<proteinExistence type="inferred from homology"/>
<keyword evidence="3" id="KW-0813">Transport</keyword>
<accession>A0A645BG92</accession>
<keyword evidence="4" id="KW-1003">Cell membrane</keyword>
<evidence type="ECO:0000256" key="6">
    <source>
        <dbReference type="ARBA" id="ARBA00022989"/>
    </source>
</evidence>
<comment type="similarity">
    <text evidence="2">Belongs to the ABC-2 integral membrane protein family.</text>
</comment>
<dbReference type="PANTHER" id="PTHR30294:SF29">
    <property type="entry name" value="MULTIDRUG ABC TRANSPORTER PERMEASE YBHS-RELATED"/>
    <property type="match status" value="1"/>
</dbReference>
<evidence type="ECO:0000256" key="5">
    <source>
        <dbReference type="ARBA" id="ARBA00022692"/>
    </source>
</evidence>
<comment type="subcellular location">
    <subcellularLocation>
        <location evidence="1">Cell membrane</location>
        <topology evidence="1">Multi-pass membrane protein</topology>
    </subcellularLocation>
</comment>
<dbReference type="GO" id="GO:0005886">
    <property type="term" value="C:plasma membrane"/>
    <property type="evidence" value="ECO:0007669"/>
    <property type="project" value="UniProtKB-SubCell"/>
</dbReference>
<protein>
    <recommendedName>
        <fullName evidence="9">ABC transmembrane type-2 domain-containing protein</fullName>
    </recommendedName>
</protein>
<dbReference type="Pfam" id="PF12698">
    <property type="entry name" value="ABC2_membrane_3"/>
    <property type="match status" value="1"/>
</dbReference>
<name>A0A645BG92_9ZZZZ</name>
<dbReference type="InterPro" id="IPR051449">
    <property type="entry name" value="ABC-2_transporter_component"/>
</dbReference>
<evidence type="ECO:0000259" key="9">
    <source>
        <dbReference type="PROSITE" id="PS51012"/>
    </source>
</evidence>
<evidence type="ECO:0000256" key="4">
    <source>
        <dbReference type="ARBA" id="ARBA00022475"/>
    </source>
</evidence>
<evidence type="ECO:0000256" key="1">
    <source>
        <dbReference type="ARBA" id="ARBA00004651"/>
    </source>
</evidence>
<evidence type="ECO:0000256" key="3">
    <source>
        <dbReference type="ARBA" id="ARBA00022448"/>
    </source>
</evidence>
<evidence type="ECO:0000256" key="7">
    <source>
        <dbReference type="ARBA" id="ARBA00023136"/>
    </source>
</evidence>
<dbReference type="GO" id="GO:0140359">
    <property type="term" value="F:ABC-type transporter activity"/>
    <property type="evidence" value="ECO:0007669"/>
    <property type="project" value="InterPro"/>
</dbReference>
<keyword evidence="5 8" id="KW-0812">Transmembrane</keyword>
<keyword evidence="6 8" id="KW-1133">Transmembrane helix</keyword>
<dbReference type="AlphaFoldDB" id="A0A645BG92"/>
<organism evidence="10">
    <name type="scientific">bioreactor metagenome</name>
    <dbReference type="NCBI Taxonomy" id="1076179"/>
    <lineage>
        <taxon>unclassified sequences</taxon>
        <taxon>metagenomes</taxon>
        <taxon>ecological metagenomes</taxon>
    </lineage>
</organism>
<dbReference type="PROSITE" id="PS51012">
    <property type="entry name" value="ABC_TM2"/>
    <property type="match status" value="1"/>
</dbReference>